<keyword evidence="2" id="KW-1185">Reference proteome</keyword>
<evidence type="ECO:0000313" key="1">
    <source>
        <dbReference type="EMBL" id="KAJ8007664.1"/>
    </source>
</evidence>
<proteinExistence type="predicted"/>
<dbReference type="Proteomes" id="UP001157502">
    <property type="component" value="Chromosome 8"/>
</dbReference>
<dbReference type="EMBL" id="CM055735">
    <property type="protein sequence ID" value="KAJ8007664.1"/>
    <property type="molecule type" value="Genomic_DNA"/>
</dbReference>
<sequence length="160" mass="18113">MDKDGGLNAPGGFSRNPVQNGAAWMCGAESVLCTRALVIGARVHQTQVDKDFSQPNPGNEASTSMGYRRNVDKVETDSVRALYKRSLQLDCSLKELDYCSLKELDCELRRLQLDCSLKELDCELRRLQLDCSLKELDCELRRLLIKLEIRQMEKKTDLAT</sequence>
<organism evidence="1 2">
    <name type="scientific">Dallia pectoralis</name>
    <name type="common">Alaska blackfish</name>
    <dbReference type="NCBI Taxonomy" id="75939"/>
    <lineage>
        <taxon>Eukaryota</taxon>
        <taxon>Metazoa</taxon>
        <taxon>Chordata</taxon>
        <taxon>Craniata</taxon>
        <taxon>Vertebrata</taxon>
        <taxon>Euteleostomi</taxon>
        <taxon>Actinopterygii</taxon>
        <taxon>Neopterygii</taxon>
        <taxon>Teleostei</taxon>
        <taxon>Protacanthopterygii</taxon>
        <taxon>Esociformes</taxon>
        <taxon>Umbridae</taxon>
        <taxon>Dallia</taxon>
    </lineage>
</organism>
<gene>
    <name evidence="1" type="ORF">DPEC_G00096510</name>
</gene>
<name>A0ACC2GV65_DALPE</name>
<accession>A0ACC2GV65</accession>
<comment type="caution">
    <text evidence="1">The sequence shown here is derived from an EMBL/GenBank/DDBJ whole genome shotgun (WGS) entry which is preliminary data.</text>
</comment>
<evidence type="ECO:0000313" key="2">
    <source>
        <dbReference type="Proteomes" id="UP001157502"/>
    </source>
</evidence>
<protein>
    <submittedName>
        <fullName evidence="1">Uncharacterized protein</fullName>
    </submittedName>
</protein>
<reference evidence="1" key="1">
    <citation type="submission" date="2021-05" db="EMBL/GenBank/DDBJ databases">
        <authorList>
            <person name="Pan Q."/>
            <person name="Jouanno E."/>
            <person name="Zahm M."/>
            <person name="Klopp C."/>
            <person name="Cabau C."/>
            <person name="Louis A."/>
            <person name="Berthelot C."/>
            <person name="Parey E."/>
            <person name="Roest Crollius H."/>
            <person name="Montfort J."/>
            <person name="Robinson-Rechavi M."/>
            <person name="Bouchez O."/>
            <person name="Lampietro C."/>
            <person name="Lopez Roques C."/>
            <person name="Donnadieu C."/>
            <person name="Postlethwait J."/>
            <person name="Bobe J."/>
            <person name="Dillon D."/>
            <person name="Chandos A."/>
            <person name="von Hippel F."/>
            <person name="Guiguen Y."/>
        </authorList>
    </citation>
    <scope>NUCLEOTIDE SEQUENCE</scope>
    <source>
        <strain evidence="1">YG-Jan2019</strain>
    </source>
</reference>